<dbReference type="SUPFAM" id="SSF53067">
    <property type="entry name" value="Actin-like ATPase domain"/>
    <property type="match status" value="2"/>
</dbReference>
<feature type="binding site" evidence="6">
    <location>
        <position position="384"/>
    </location>
    <ligand>
        <name>Mg(2+)</name>
        <dbReference type="ChEBI" id="CHEBI:18420"/>
    </ligand>
</feature>
<name>A0A087BCM1_9BIFI</name>
<dbReference type="InterPro" id="IPR000890">
    <property type="entry name" value="Aliphatic_acid_kin_short-chain"/>
</dbReference>
<protein>
    <recommendedName>
        <fullName evidence="6">Acetate kinase</fullName>
        <ecNumber evidence="6">2.7.2.1</ecNumber>
    </recommendedName>
    <alternativeName>
        <fullName evidence="6">Acetokinase</fullName>
    </alternativeName>
</protein>
<comment type="similarity">
    <text evidence="1 6 7">Belongs to the acetokinase family.</text>
</comment>
<evidence type="ECO:0000256" key="2">
    <source>
        <dbReference type="ARBA" id="ARBA00022679"/>
    </source>
</evidence>
<reference evidence="8 9" key="1">
    <citation type="submission" date="2014-03" db="EMBL/GenBank/DDBJ databases">
        <title>Genomics of Bifidobacteria.</title>
        <authorList>
            <person name="Ventura M."/>
            <person name="Milani C."/>
            <person name="Lugli G.A."/>
        </authorList>
    </citation>
    <scope>NUCLEOTIDE SEQUENCE [LARGE SCALE GENOMIC DNA]</scope>
    <source>
        <strain evidence="8 9">LMG 11591</strain>
    </source>
</reference>
<dbReference type="HAMAP" id="MF_00020">
    <property type="entry name" value="Acetate_kinase"/>
    <property type="match status" value="1"/>
</dbReference>
<dbReference type="GO" id="GO:0008776">
    <property type="term" value="F:acetate kinase activity"/>
    <property type="evidence" value="ECO:0007669"/>
    <property type="project" value="UniProtKB-UniRule"/>
</dbReference>
<keyword evidence="9" id="KW-1185">Reference proteome</keyword>
<dbReference type="GO" id="GO:0000287">
    <property type="term" value="F:magnesium ion binding"/>
    <property type="evidence" value="ECO:0007669"/>
    <property type="project" value="UniProtKB-UniRule"/>
</dbReference>
<dbReference type="PIRSF" id="PIRSF000722">
    <property type="entry name" value="Acetate_prop_kin"/>
    <property type="match status" value="1"/>
</dbReference>
<feature type="site" description="Transition state stabilizer" evidence="6">
    <location>
        <position position="241"/>
    </location>
</feature>
<dbReference type="GO" id="GO:0006085">
    <property type="term" value="P:acetyl-CoA biosynthetic process"/>
    <property type="evidence" value="ECO:0007669"/>
    <property type="project" value="UniProtKB-UniRule"/>
</dbReference>
<keyword evidence="6" id="KW-0479">Metal-binding</keyword>
<dbReference type="InterPro" id="IPR004372">
    <property type="entry name" value="Ac/propionate_kinase"/>
</dbReference>
<feature type="binding site" evidence="6">
    <location>
        <begin position="330"/>
        <end position="334"/>
    </location>
    <ligand>
        <name>ATP</name>
        <dbReference type="ChEBI" id="CHEBI:30616"/>
    </ligand>
</feature>
<keyword evidence="5 6" id="KW-0067">ATP-binding</keyword>
<dbReference type="PROSITE" id="PS01076">
    <property type="entry name" value="ACETATE_KINASE_2"/>
    <property type="match status" value="1"/>
</dbReference>
<accession>A0A087BCM1</accession>
<keyword evidence="6" id="KW-0963">Cytoplasm</keyword>
<evidence type="ECO:0000256" key="5">
    <source>
        <dbReference type="ARBA" id="ARBA00022840"/>
    </source>
</evidence>
<evidence type="ECO:0000256" key="6">
    <source>
        <dbReference type="HAMAP-Rule" id="MF_00020"/>
    </source>
</evidence>
<evidence type="ECO:0000256" key="4">
    <source>
        <dbReference type="ARBA" id="ARBA00022777"/>
    </source>
</evidence>
<keyword evidence="3 6" id="KW-0547">Nucleotide-binding</keyword>
<dbReference type="PRINTS" id="PR00471">
    <property type="entry name" value="ACETATEKNASE"/>
</dbReference>
<dbReference type="GO" id="GO:0005524">
    <property type="term" value="F:ATP binding"/>
    <property type="evidence" value="ECO:0007669"/>
    <property type="project" value="UniProtKB-KW"/>
</dbReference>
<dbReference type="RefSeq" id="WP_022859239.1">
    <property type="nucleotide sequence ID" value="NZ_JGZB01000003.1"/>
</dbReference>
<dbReference type="STRING" id="1692.BMAGN_0643"/>
<dbReference type="GO" id="GO:0005737">
    <property type="term" value="C:cytoplasm"/>
    <property type="evidence" value="ECO:0007669"/>
    <property type="project" value="UniProtKB-SubCell"/>
</dbReference>
<keyword evidence="4 6" id="KW-0418">Kinase</keyword>
<dbReference type="Gene3D" id="3.30.420.40">
    <property type="match status" value="2"/>
</dbReference>
<evidence type="ECO:0000256" key="1">
    <source>
        <dbReference type="ARBA" id="ARBA00008748"/>
    </source>
</evidence>
<feature type="active site" description="Proton donor/acceptor" evidence="6">
    <location>
        <position position="148"/>
    </location>
</feature>
<dbReference type="GO" id="GO:0006083">
    <property type="term" value="P:acetate metabolic process"/>
    <property type="evidence" value="ECO:0007669"/>
    <property type="project" value="TreeGrafter"/>
</dbReference>
<dbReference type="PANTHER" id="PTHR21060:SF15">
    <property type="entry name" value="ACETATE KINASE-RELATED"/>
    <property type="match status" value="1"/>
</dbReference>
<feature type="binding site" evidence="6">
    <location>
        <position position="16"/>
    </location>
    <ligand>
        <name>ATP</name>
        <dbReference type="ChEBI" id="CHEBI:30616"/>
    </ligand>
</feature>
<comment type="subunit">
    <text evidence="6">Homodimer.</text>
</comment>
<evidence type="ECO:0000256" key="3">
    <source>
        <dbReference type="ARBA" id="ARBA00022741"/>
    </source>
</evidence>
<dbReference type="EMBL" id="JGZB01000003">
    <property type="protein sequence ID" value="KFI68771.1"/>
    <property type="molecule type" value="Genomic_DNA"/>
</dbReference>
<keyword evidence="6" id="KW-0460">Magnesium</keyword>
<evidence type="ECO:0000313" key="9">
    <source>
        <dbReference type="Proteomes" id="UP000029052"/>
    </source>
</evidence>
<comment type="pathway">
    <text evidence="6">Metabolic intermediate biosynthesis; acetyl-CoA biosynthesis; acetyl-CoA from acetate: step 1/2.</text>
</comment>
<dbReference type="EC" id="2.7.2.1" evidence="6"/>
<evidence type="ECO:0000313" key="8">
    <source>
        <dbReference type="EMBL" id="KFI68771.1"/>
    </source>
</evidence>
<dbReference type="InterPro" id="IPR043129">
    <property type="entry name" value="ATPase_NBD"/>
</dbReference>
<feature type="binding site" evidence="6">
    <location>
        <position position="91"/>
    </location>
    <ligand>
        <name>substrate</name>
    </ligand>
</feature>
<dbReference type="AlphaFoldDB" id="A0A087BCM1"/>
<comment type="cofactor">
    <cofactor evidence="6">
        <name>Mg(2+)</name>
        <dbReference type="ChEBI" id="CHEBI:18420"/>
    </cofactor>
    <cofactor evidence="6">
        <name>Mn(2+)</name>
        <dbReference type="ChEBI" id="CHEBI:29035"/>
    </cofactor>
    <text evidence="6">Mg(2+). Can also accept Mn(2+).</text>
</comment>
<feature type="binding site" evidence="6">
    <location>
        <position position="9"/>
    </location>
    <ligand>
        <name>Mg(2+)</name>
        <dbReference type="ChEBI" id="CHEBI:18420"/>
    </ligand>
</feature>
<dbReference type="eggNOG" id="COG0282">
    <property type="taxonomic scope" value="Bacteria"/>
</dbReference>
<comment type="subcellular location">
    <subcellularLocation>
        <location evidence="6">Cytoplasm</location>
    </subcellularLocation>
</comment>
<feature type="binding site" evidence="6">
    <location>
        <begin position="208"/>
        <end position="212"/>
    </location>
    <ligand>
        <name>ATP</name>
        <dbReference type="ChEBI" id="CHEBI:30616"/>
    </ligand>
</feature>
<dbReference type="CDD" id="cd24010">
    <property type="entry name" value="ASKHA_NBD_AcK_PK"/>
    <property type="match status" value="1"/>
</dbReference>
<comment type="catalytic activity">
    <reaction evidence="6">
        <text>acetate + ATP = acetyl phosphate + ADP</text>
        <dbReference type="Rhea" id="RHEA:11352"/>
        <dbReference type="ChEBI" id="CHEBI:22191"/>
        <dbReference type="ChEBI" id="CHEBI:30089"/>
        <dbReference type="ChEBI" id="CHEBI:30616"/>
        <dbReference type="ChEBI" id="CHEBI:456216"/>
        <dbReference type="EC" id="2.7.2.1"/>
    </reaction>
</comment>
<evidence type="ECO:0000256" key="7">
    <source>
        <dbReference type="RuleBase" id="RU003835"/>
    </source>
</evidence>
<dbReference type="UniPathway" id="UPA00340">
    <property type="reaction ID" value="UER00458"/>
</dbReference>
<dbReference type="Pfam" id="PF00871">
    <property type="entry name" value="Acetate_kinase"/>
    <property type="match status" value="1"/>
</dbReference>
<gene>
    <name evidence="6" type="primary">ackA</name>
    <name evidence="8" type="ORF">BMAGN_0643</name>
</gene>
<comment type="function">
    <text evidence="6">Catalyzes the formation of acetyl phosphate from acetate and ATP. Can also catalyze the reverse reaction.</text>
</comment>
<dbReference type="NCBIfam" id="TIGR00016">
    <property type="entry name" value="ackA"/>
    <property type="match status" value="1"/>
</dbReference>
<keyword evidence="2 6" id="KW-0808">Transferase</keyword>
<dbReference type="PANTHER" id="PTHR21060">
    <property type="entry name" value="ACETATE KINASE"/>
    <property type="match status" value="1"/>
</dbReference>
<feature type="site" description="Transition state stabilizer" evidence="6">
    <location>
        <position position="180"/>
    </location>
</feature>
<proteinExistence type="inferred from homology"/>
<dbReference type="PROSITE" id="PS01075">
    <property type="entry name" value="ACETATE_KINASE_1"/>
    <property type="match status" value="1"/>
</dbReference>
<feature type="binding site" evidence="6">
    <location>
        <begin position="282"/>
        <end position="284"/>
    </location>
    <ligand>
        <name>ATP</name>
        <dbReference type="ChEBI" id="CHEBI:30616"/>
    </ligand>
</feature>
<sequence length="409" mass="44139">MAKTVLVINSGSSSIKYQLVDLETGEGLASGLVEKIGEPIEGHYKHEYNGEKHELTEKIENHEQGLKRVLGFFNEFGPKLDEAGIVAVGHRVVQGGHVFPEPALVTDKTIQEVKDLAVLAPLHNGPEAKGAEVMRALLPDVPQIFVFDSSFFFQLPDASSTYALNKEVADQYHIRRYGAHGTSHEFVSSVVPEIIGKPAEGLKQIVLHIGNGASASAELSGKPIETSMGLTPLEGLVMGSRTGDIDPAVVFHLMRNADMTVDDVDDLFNKRSGMMGMTGFGDMREVHRLIAEGDENAKLALDVYIHRIVSYIGAYAAQLGGLDAITFTAGVGENDEIVRRKVCEKLAPFGVKLDDEKNDTRSKEPRIISAPESSVIVAIVPTNEELAIARKSAAIAAAGEDSYGNKVAR</sequence>
<dbReference type="Proteomes" id="UP000029052">
    <property type="component" value="Unassembled WGS sequence"/>
</dbReference>
<comment type="caution">
    <text evidence="8">The sequence shown here is derived from an EMBL/GenBank/DDBJ whole genome shotgun (WGS) entry which is preliminary data.</text>
</comment>
<organism evidence="8 9">
    <name type="scientific">Bifidobacterium magnum</name>
    <dbReference type="NCBI Taxonomy" id="1692"/>
    <lineage>
        <taxon>Bacteria</taxon>
        <taxon>Bacillati</taxon>
        <taxon>Actinomycetota</taxon>
        <taxon>Actinomycetes</taxon>
        <taxon>Bifidobacteriales</taxon>
        <taxon>Bifidobacteriaceae</taxon>
        <taxon>Bifidobacterium</taxon>
    </lineage>
</organism>
<dbReference type="InterPro" id="IPR023865">
    <property type="entry name" value="Aliphatic_acid_kinase_CS"/>
</dbReference>